<comment type="cofactor">
    <cofactor evidence="1">
        <name>pantetheine 4'-phosphate</name>
        <dbReference type="ChEBI" id="CHEBI:47942"/>
    </cofactor>
</comment>
<name>A0A0S4X1R6_RALSL</name>
<dbReference type="PANTHER" id="PTHR45527">
    <property type="entry name" value="NONRIBOSOMAL PEPTIDE SYNTHETASE"/>
    <property type="match status" value="1"/>
</dbReference>
<dbReference type="InterPro" id="IPR009081">
    <property type="entry name" value="PP-bd_ACP"/>
</dbReference>
<dbReference type="SUPFAM" id="SSF47336">
    <property type="entry name" value="ACP-like"/>
    <property type="match status" value="1"/>
</dbReference>
<protein>
    <recommendedName>
        <fullName evidence="4">Carrier domain-containing protein</fullName>
    </recommendedName>
</protein>
<sequence>MPAPAADAYARRRYVAPQGDVETMLAELWQDLLGVERVGRHDDFFELGGHSLLAMSLMARMDELGLSADVRVLFTQPTLAGLAAEVEPMEIVL</sequence>
<dbReference type="GO" id="GO:0031177">
    <property type="term" value="F:phosphopantetheine binding"/>
    <property type="evidence" value="ECO:0007669"/>
    <property type="project" value="TreeGrafter"/>
</dbReference>
<dbReference type="AlphaFoldDB" id="A0A0S4X1R6"/>
<reference evidence="5" key="1">
    <citation type="submission" date="2015-10" db="EMBL/GenBank/DDBJ databases">
        <authorList>
            <person name="Gilbert D.G."/>
        </authorList>
    </citation>
    <scope>NUCLEOTIDE SEQUENCE</scope>
    <source>
        <strain evidence="5">Phyl III-seqv23</strain>
    </source>
</reference>
<feature type="domain" description="Carrier" evidence="4">
    <location>
        <begin position="16"/>
        <end position="90"/>
    </location>
</feature>
<dbReference type="Pfam" id="PF00550">
    <property type="entry name" value="PP-binding"/>
    <property type="match status" value="1"/>
</dbReference>
<dbReference type="GO" id="GO:0044550">
    <property type="term" value="P:secondary metabolite biosynthetic process"/>
    <property type="evidence" value="ECO:0007669"/>
    <property type="project" value="TreeGrafter"/>
</dbReference>
<dbReference type="GO" id="GO:0043041">
    <property type="term" value="P:amino acid activation for nonribosomal peptide biosynthetic process"/>
    <property type="evidence" value="ECO:0007669"/>
    <property type="project" value="TreeGrafter"/>
</dbReference>
<accession>A0A0S4X1R6</accession>
<organism evidence="5">
    <name type="scientific">Ralstonia solanacearum</name>
    <name type="common">Pseudomonas solanacearum</name>
    <dbReference type="NCBI Taxonomy" id="305"/>
    <lineage>
        <taxon>Bacteria</taxon>
        <taxon>Pseudomonadati</taxon>
        <taxon>Pseudomonadota</taxon>
        <taxon>Betaproteobacteria</taxon>
        <taxon>Burkholderiales</taxon>
        <taxon>Burkholderiaceae</taxon>
        <taxon>Ralstonia</taxon>
        <taxon>Ralstonia solanacearum species complex</taxon>
    </lineage>
</organism>
<evidence type="ECO:0000256" key="2">
    <source>
        <dbReference type="ARBA" id="ARBA00022450"/>
    </source>
</evidence>
<dbReference type="EMBL" id="LN899820">
    <property type="protein sequence ID" value="CUV57220.1"/>
    <property type="molecule type" value="Genomic_DNA"/>
</dbReference>
<dbReference type="InterPro" id="IPR036736">
    <property type="entry name" value="ACP-like_sf"/>
</dbReference>
<dbReference type="FunFam" id="1.10.1200.10:FF:000005">
    <property type="entry name" value="Nonribosomal peptide synthetase 1"/>
    <property type="match status" value="1"/>
</dbReference>
<evidence type="ECO:0000256" key="1">
    <source>
        <dbReference type="ARBA" id="ARBA00001957"/>
    </source>
</evidence>
<dbReference type="PROSITE" id="PS50075">
    <property type="entry name" value="CARRIER"/>
    <property type="match status" value="1"/>
</dbReference>
<dbReference type="GO" id="GO:0005737">
    <property type="term" value="C:cytoplasm"/>
    <property type="evidence" value="ECO:0007669"/>
    <property type="project" value="TreeGrafter"/>
</dbReference>
<dbReference type="Gene3D" id="1.10.1200.10">
    <property type="entry name" value="ACP-like"/>
    <property type="match status" value="1"/>
</dbReference>
<proteinExistence type="predicted"/>
<evidence type="ECO:0000259" key="4">
    <source>
        <dbReference type="PROSITE" id="PS50075"/>
    </source>
</evidence>
<keyword evidence="3" id="KW-0597">Phosphoprotein</keyword>
<evidence type="ECO:0000256" key="3">
    <source>
        <dbReference type="ARBA" id="ARBA00022553"/>
    </source>
</evidence>
<gene>
    <name evidence="5" type="ORF">RUN215_v1_1170001</name>
</gene>
<keyword evidence="2" id="KW-0596">Phosphopantetheine</keyword>
<evidence type="ECO:0000313" key="5">
    <source>
        <dbReference type="EMBL" id="CUV57220.1"/>
    </source>
</evidence>
<dbReference type="PANTHER" id="PTHR45527:SF1">
    <property type="entry name" value="FATTY ACID SYNTHASE"/>
    <property type="match status" value="1"/>
</dbReference>